<keyword evidence="5" id="KW-0998">Cell outer membrane</keyword>
<dbReference type="InterPro" id="IPR033985">
    <property type="entry name" value="SusD-like_N"/>
</dbReference>
<evidence type="ECO:0000256" key="2">
    <source>
        <dbReference type="ARBA" id="ARBA00006275"/>
    </source>
</evidence>
<dbReference type="AlphaFoldDB" id="A0A521BTI7"/>
<dbReference type="RefSeq" id="WP_142453503.1">
    <property type="nucleotide sequence ID" value="NZ_FXTP01000003.1"/>
</dbReference>
<keyword evidence="9" id="KW-1185">Reference proteome</keyword>
<keyword evidence="3" id="KW-0732">Signal</keyword>
<feature type="domain" description="SusD-like N-terminal" evidence="7">
    <location>
        <begin position="94"/>
        <end position="222"/>
    </location>
</feature>
<protein>
    <submittedName>
        <fullName evidence="8">RagB/SusD domain-containing protein</fullName>
    </submittedName>
</protein>
<evidence type="ECO:0000256" key="3">
    <source>
        <dbReference type="ARBA" id="ARBA00022729"/>
    </source>
</evidence>
<name>A0A521BTI7_9BACT</name>
<organism evidence="8 9">
    <name type="scientific">Gracilimonas mengyeensis</name>
    <dbReference type="NCBI Taxonomy" id="1302730"/>
    <lineage>
        <taxon>Bacteria</taxon>
        <taxon>Pseudomonadati</taxon>
        <taxon>Balneolota</taxon>
        <taxon>Balneolia</taxon>
        <taxon>Balneolales</taxon>
        <taxon>Balneolaceae</taxon>
        <taxon>Gracilimonas</taxon>
    </lineage>
</organism>
<dbReference type="OrthoDB" id="9792139at2"/>
<evidence type="ECO:0000259" key="7">
    <source>
        <dbReference type="Pfam" id="PF14322"/>
    </source>
</evidence>
<dbReference type="SUPFAM" id="SSF48452">
    <property type="entry name" value="TPR-like"/>
    <property type="match status" value="1"/>
</dbReference>
<dbReference type="CDD" id="cd08977">
    <property type="entry name" value="SusD"/>
    <property type="match status" value="1"/>
</dbReference>
<keyword evidence="4" id="KW-0472">Membrane</keyword>
<feature type="domain" description="RagB/SusD" evidence="6">
    <location>
        <begin position="261"/>
        <end position="488"/>
    </location>
</feature>
<dbReference type="GO" id="GO:0009279">
    <property type="term" value="C:cell outer membrane"/>
    <property type="evidence" value="ECO:0007669"/>
    <property type="project" value="UniProtKB-SubCell"/>
</dbReference>
<comment type="subcellular location">
    <subcellularLocation>
        <location evidence="1">Cell outer membrane</location>
    </subcellularLocation>
</comment>
<evidence type="ECO:0000256" key="5">
    <source>
        <dbReference type="ARBA" id="ARBA00023237"/>
    </source>
</evidence>
<accession>A0A521BTI7</accession>
<dbReference type="Pfam" id="PF07980">
    <property type="entry name" value="SusD_RagB"/>
    <property type="match status" value="1"/>
</dbReference>
<comment type="similarity">
    <text evidence="2">Belongs to the SusD family.</text>
</comment>
<dbReference type="InterPro" id="IPR012944">
    <property type="entry name" value="SusD_RagB_dom"/>
</dbReference>
<dbReference type="Gene3D" id="1.25.40.390">
    <property type="match status" value="1"/>
</dbReference>
<sequence>MKLIKSLLIVLLVVSWGCDDQILNKQSPNEVTAASFYKTEEDAVAAINAVYDPLQYRGLFTNSYWSIGDITSDDADKGDGGKSDGPAWWEFDLFDIKSTNSLLTESWADSYTGIYRANIALERIPDIEMDNNLKQRLMGEAKFLRGFYYFWLVRLFGDVPLITEPQSLGDLKVSRTPKEEVYAFLIKDLSEAAEVLPETYSGSDLGRITKGAANGMLAKVYMWRKDWQKAADHSKKVIDSGVYELLENYGDNFEQEFENSKESVFEIQYVEGGPNGPWGNTADGNIIHISTAPRNSGMPGLEGWGFNMPTQDLVDAFEEGDPRLEATVLMEGSTIGGKEYNPEWSSTGYNSRKYLIKTEGFIGWGEDSPVNVRVMRYSEVLLMYAEALNELGETAQAYPYVNQVRARAGLDDLAAGMGQSAFREAVYHERRVELAQEGHRWWDLVRTGRALDVMRAQGRDNIQEHHLLFPIPQSEIDVNPELTQNPGY</sequence>
<evidence type="ECO:0000259" key="6">
    <source>
        <dbReference type="Pfam" id="PF07980"/>
    </source>
</evidence>
<reference evidence="8 9" key="1">
    <citation type="submission" date="2017-05" db="EMBL/GenBank/DDBJ databases">
        <authorList>
            <person name="Varghese N."/>
            <person name="Submissions S."/>
        </authorList>
    </citation>
    <scope>NUCLEOTIDE SEQUENCE [LARGE SCALE GENOMIC DNA]</scope>
    <source>
        <strain evidence="8 9">DSM 21985</strain>
    </source>
</reference>
<dbReference type="Proteomes" id="UP000317557">
    <property type="component" value="Unassembled WGS sequence"/>
</dbReference>
<evidence type="ECO:0000256" key="4">
    <source>
        <dbReference type="ARBA" id="ARBA00023136"/>
    </source>
</evidence>
<proteinExistence type="inferred from homology"/>
<evidence type="ECO:0000313" key="8">
    <source>
        <dbReference type="EMBL" id="SMO50467.1"/>
    </source>
</evidence>
<evidence type="ECO:0000313" key="9">
    <source>
        <dbReference type="Proteomes" id="UP000317557"/>
    </source>
</evidence>
<dbReference type="Pfam" id="PF14322">
    <property type="entry name" value="SusD-like_3"/>
    <property type="match status" value="1"/>
</dbReference>
<dbReference type="EMBL" id="FXTP01000003">
    <property type="protein sequence ID" value="SMO50467.1"/>
    <property type="molecule type" value="Genomic_DNA"/>
</dbReference>
<dbReference type="InterPro" id="IPR011990">
    <property type="entry name" value="TPR-like_helical_dom_sf"/>
</dbReference>
<evidence type="ECO:0000256" key="1">
    <source>
        <dbReference type="ARBA" id="ARBA00004442"/>
    </source>
</evidence>
<gene>
    <name evidence="8" type="ORF">SAMN06265219_10374</name>
</gene>